<sequence length="110" mass="11725">MNEKNSQSAPQHIDLPELHAGSGQGHSILSGNLDVIQNVKVKLSVKIGDAVVSIGELMNMKEEHILKLDAALDSPVDVLLEGNIVARGQLVAVDDNFGVRITELPKVGQP</sequence>
<comment type="subcellular location">
    <subcellularLocation>
        <location evidence="1">Cell membrane</location>
        <topology evidence="1">Peripheral membrane protein</topology>
        <orientation evidence="1">Cytoplasmic side</orientation>
    </subcellularLocation>
</comment>
<dbReference type="AlphaFoldDB" id="A0A430HFV7"/>
<protein>
    <recommendedName>
        <fullName evidence="3">Flagellar motor switch protein FliN</fullName>
    </recommendedName>
</protein>
<name>A0A430HFV7_9BURK</name>
<keyword evidence="11" id="KW-1185">Reference proteome</keyword>
<accession>A0A430HFV7</accession>
<keyword evidence="5" id="KW-0145">Chemotaxis</keyword>
<dbReference type="PRINTS" id="PR00956">
    <property type="entry name" value="FLGMOTORFLIN"/>
</dbReference>
<comment type="caution">
    <text evidence="10">The sequence shown here is derived from an EMBL/GenBank/DDBJ whole genome shotgun (WGS) entry which is preliminary data.</text>
</comment>
<dbReference type="InterPro" id="IPR001543">
    <property type="entry name" value="FliN-like_C"/>
</dbReference>
<dbReference type="PANTHER" id="PTHR43484">
    <property type="match status" value="1"/>
</dbReference>
<reference evidence="10 11" key="1">
    <citation type="submission" date="2018-12" db="EMBL/GenBank/DDBJ databases">
        <authorList>
            <person name="Yang E."/>
        </authorList>
    </citation>
    <scope>NUCLEOTIDE SEQUENCE [LARGE SCALE GENOMIC DNA]</scope>
    <source>
        <strain evidence="10 11">SOD</strain>
    </source>
</reference>
<dbReference type="Proteomes" id="UP000278085">
    <property type="component" value="Unassembled WGS sequence"/>
</dbReference>
<keyword evidence="7" id="KW-0472">Membrane</keyword>
<keyword evidence="10" id="KW-0969">Cilium</keyword>
<evidence type="ECO:0000256" key="8">
    <source>
        <dbReference type="SAM" id="MobiDB-lite"/>
    </source>
</evidence>
<proteinExistence type="inferred from homology"/>
<dbReference type="GO" id="GO:0071973">
    <property type="term" value="P:bacterial-type flagellum-dependent cell motility"/>
    <property type="evidence" value="ECO:0007669"/>
    <property type="project" value="InterPro"/>
</dbReference>
<evidence type="ECO:0000313" key="11">
    <source>
        <dbReference type="Proteomes" id="UP000278085"/>
    </source>
</evidence>
<dbReference type="Pfam" id="PF01052">
    <property type="entry name" value="FliMN_C"/>
    <property type="match status" value="1"/>
</dbReference>
<keyword evidence="6" id="KW-0283">Flagellar rotation</keyword>
<dbReference type="InterPro" id="IPR051469">
    <property type="entry name" value="FliN/MopA/SpaO"/>
</dbReference>
<dbReference type="SUPFAM" id="SSF101801">
    <property type="entry name" value="Surface presentation of antigens (SPOA)"/>
    <property type="match status" value="1"/>
</dbReference>
<evidence type="ECO:0000313" key="10">
    <source>
        <dbReference type="EMBL" id="RSZ56387.1"/>
    </source>
</evidence>
<evidence type="ECO:0000256" key="3">
    <source>
        <dbReference type="ARBA" id="ARBA00021897"/>
    </source>
</evidence>
<feature type="compositionally biased region" description="Polar residues" evidence="8">
    <location>
        <begin position="1"/>
        <end position="10"/>
    </location>
</feature>
<keyword evidence="10" id="KW-0966">Cell projection</keyword>
<dbReference type="InterPro" id="IPR001172">
    <property type="entry name" value="FliN_T3SS_HrcQb"/>
</dbReference>
<evidence type="ECO:0000256" key="7">
    <source>
        <dbReference type="ARBA" id="ARBA00023136"/>
    </source>
</evidence>
<feature type="region of interest" description="Disordered" evidence="8">
    <location>
        <begin position="1"/>
        <end position="20"/>
    </location>
</feature>
<dbReference type="GO" id="GO:0009425">
    <property type="term" value="C:bacterial-type flagellum basal body"/>
    <property type="evidence" value="ECO:0007669"/>
    <property type="project" value="InterPro"/>
</dbReference>
<dbReference type="PANTHER" id="PTHR43484:SF1">
    <property type="entry name" value="FLAGELLAR MOTOR SWITCH PROTEIN FLIN"/>
    <property type="match status" value="1"/>
</dbReference>
<dbReference type="OrthoDB" id="8820851at2"/>
<evidence type="ECO:0000256" key="4">
    <source>
        <dbReference type="ARBA" id="ARBA00022475"/>
    </source>
</evidence>
<feature type="domain" description="Flagellar motor switch protein FliN-like C-terminal" evidence="9">
    <location>
        <begin position="36"/>
        <end position="104"/>
    </location>
</feature>
<dbReference type="InterPro" id="IPR036429">
    <property type="entry name" value="SpoA-like_sf"/>
</dbReference>
<evidence type="ECO:0000256" key="1">
    <source>
        <dbReference type="ARBA" id="ARBA00004413"/>
    </source>
</evidence>
<dbReference type="GO" id="GO:0003774">
    <property type="term" value="F:cytoskeletal motor activity"/>
    <property type="evidence" value="ECO:0007669"/>
    <property type="project" value="InterPro"/>
</dbReference>
<keyword evidence="10" id="KW-0282">Flagellum</keyword>
<dbReference type="Gene3D" id="2.30.330.10">
    <property type="entry name" value="SpoA-like"/>
    <property type="match status" value="1"/>
</dbReference>
<organism evidence="10 11">
    <name type="scientific">Massilia atriviolacea</name>
    <dbReference type="NCBI Taxonomy" id="2495579"/>
    <lineage>
        <taxon>Bacteria</taxon>
        <taxon>Pseudomonadati</taxon>
        <taxon>Pseudomonadota</taxon>
        <taxon>Betaproteobacteria</taxon>
        <taxon>Burkholderiales</taxon>
        <taxon>Oxalobacteraceae</taxon>
        <taxon>Telluria group</taxon>
        <taxon>Massilia</taxon>
    </lineage>
</organism>
<evidence type="ECO:0000256" key="2">
    <source>
        <dbReference type="ARBA" id="ARBA00009226"/>
    </source>
</evidence>
<dbReference type="GO" id="GO:0006935">
    <property type="term" value="P:chemotaxis"/>
    <property type="evidence" value="ECO:0007669"/>
    <property type="project" value="UniProtKB-KW"/>
</dbReference>
<evidence type="ECO:0000259" key="9">
    <source>
        <dbReference type="Pfam" id="PF01052"/>
    </source>
</evidence>
<evidence type="ECO:0000256" key="6">
    <source>
        <dbReference type="ARBA" id="ARBA00022779"/>
    </source>
</evidence>
<dbReference type="EMBL" id="RXLQ01000016">
    <property type="protein sequence ID" value="RSZ56387.1"/>
    <property type="molecule type" value="Genomic_DNA"/>
</dbReference>
<keyword evidence="4" id="KW-1003">Cell membrane</keyword>
<dbReference type="GO" id="GO:0005886">
    <property type="term" value="C:plasma membrane"/>
    <property type="evidence" value="ECO:0007669"/>
    <property type="project" value="UniProtKB-SubCell"/>
</dbReference>
<dbReference type="RefSeq" id="WP_126076745.1">
    <property type="nucleotide sequence ID" value="NZ_CP051166.1"/>
</dbReference>
<gene>
    <name evidence="10" type="ORF">EJB06_25035</name>
</gene>
<comment type="similarity">
    <text evidence="2">Belongs to the FliN/MopA/SpaO family.</text>
</comment>
<evidence type="ECO:0000256" key="5">
    <source>
        <dbReference type="ARBA" id="ARBA00022500"/>
    </source>
</evidence>